<keyword evidence="2" id="KW-1185">Reference proteome</keyword>
<dbReference type="EMBL" id="JAUHHV010000004">
    <property type="protein sequence ID" value="KAK1427323.1"/>
    <property type="molecule type" value="Genomic_DNA"/>
</dbReference>
<gene>
    <name evidence="1" type="ORF">QVD17_16006</name>
</gene>
<organism evidence="1 2">
    <name type="scientific">Tagetes erecta</name>
    <name type="common">African marigold</name>
    <dbReference type="NCBI Taxonomy" id="13708"/>
    <lineage>
        <taxon>Eukaryota</taxon>
        <taxon>Viridiplantae</taxon>
        <taxon>Streptophyta</taxon>
        <taxon>Embryophyta</taxon>
        <taxon>Tracheophyta</taxon>
        <taxon>Spermatophyta</taxon>
        <taxon>Magnoliopsida</taxon>
        <taxon>eudicotyledons</taxon>
        <taxon>Gunneridae</taxon>
        <taxon>Pentapetalae</taxon>
        <taxon>asterids</taxon>
        <taxon>campanulids</taxon>
        <taxon>Asterales</taxon>
        <taxon>Asteraceae</taxon>
        <taxon>Asteroideae</taxon>
        <taxon>Heliantheae alliance</taxon>
        <taxon>Tageteae</taxon>
        <taxon>Tagetes</taxon>
    </lineage>
</organism>
<comment type="caution">
    <text evidence="1">The sequence shown here is derived from an EMBL/GenBank/DDBJ whole genome shotgun (WGS) entry which is preliminary data.</text>
</comment>
<evidence type="ECO:0000313" key="2">
    <source>
        <dbReference type="Proteomes" id="UP001229421"/>
    </source>
</evidence>
<name>A0AAD8NZ75_TARER</name>
<dbReference type="Proteomes" id="UP001229421">
    <property type="component" value="Unassembled WGS sequence"/>
</dbReference>
<sequence length="81" mass="8999">MRDLGQSGDSLKGLFFVSFKYVCKSYIIQEHSNPLVALGYAADLLLYQPLQPRVPGRIRGWISSFCDQTPVPLSGILIKAL</sequence>
<dbReference type="AlphaFoldDB" id="A0AAD8NZ75"/>
<evidence type="ECO:0000313" key="1">
    <source>
        <dbReference type="EMBL" id="KAK1427323.1"/>
    </source>
</evidence>
<proteinExistence type="predicted"/>
<protein>
    <submittedName>
        <fullName evidence="1">Uncharacterized protein</fullName>
    </submittedName>
</protein>
<reference evidence="1" key="1">
    <citation type="journal article" date="2023" name="bioRxiv">
        <title>Improved chromosome-level genome assembly for marigold (Tagetes erecta).</title>
        <authorList>
            <person name="Jiang F."/>
            <person name="Yuan L."/>
            <person name="Wang S."/>
            <person name="Wang H."/>
            <person name="Xu D."/>
            <person name="Wang A."/>
            <person name="Fan W."/>
        </authorList>
    </citation>
    <scope>NUCLEOTIDE SEQUENCE</scope>
    <source>
        <strain evidence="1">WSJ</strain>
        <tissue evidence="1">Leaf</tissue>
    </source>
</reference>
<accession>A0AAD8NZ75</accession>